<evidence type="ECO:0000256" key="6">
    <source>
        <dbReference type="ARBA" id="ARBA00005412"/>
    </source>
</evidence>
<dbReference type="GO" id="GO:0009423">
    <property type="term" value="P:chorismate biosynthetic process"/>
    <property type="evidence" value="ECO:0007669"/>
    <property type="project" value="UniProtKB-UniRule"/>
</dbReference>
<evidence type="ECO:0000256" key="17">
    <source>
        <dbReference type="ARBA" id="ARBA00023285"/>
    </source>
</evidence>
<dbReference type="HAMAP" id="MF_00110">
    <property type="entry name" value="DHQ_synthase"/>
    <property type="match status" value="1"/>
</dbReference>
<comment type="cofactor">
    <cofactor evidence="18">
        <name>Co(2+)</name>
        <dbReference type="ChEBI" id="CHEBI:48828"/>
    </cofactor>
    <cofactor evidence="18">
        <name>Zn(2+)</name>
        <dbReference type="ChEBI" id="CHEBI:29105"/>
    </cofactor>
    <text evidence="18">Binds 1 divalent metal cation per subunit. Can use either Co(2+) or Zn(2+).</text>
</comment>
<dbReference type="GO" id="GO:0003856">
    <property type="term" value="F:3-dehydroquinate synthase activity"/>
    <property type="evidence" value="ECO:0007669"/>
    <property type="project" value="UniProtKB-UniRule"/>
</dbReference>
<dbReference type="PANTHER" id="PTHR43622">
    <property type="entry name" value="3-DEHYDROQUINATE SYNTHASE"/>
    <property type="match status" value="1"/>
</dbReference>
<dbReference type="GO" id="GO:0008652">
    <property type="term" value="P:amino acid biosynthetic process"/>
    <property type="evidence" value="ECO:0007669"/>
    <property type="project" value="UniProtKB-KW"/>
</dbReference>
<evidence type="ECO:0000256" key="12">
    <source>
        <dbReference type="ARBA" id="ARBA00022741"/>
    </source>
</evidence>
<keyword evidence="12 18" id="KW-0547">Nucleotide-binding</keyword>
<evidence type="ECO:0000256" key="15">
    <source>
        <dbReference type="ARBA" id="ARBA00023141"/>
    </source>
</evidence>
<dbReference type="AlphaFoldDB" id="A0A1Y0I656"/>
<dbReference type="PIRSF" id="PIRSF001455">
    <property type="entry name" value="DHQ_synth"/>
    <property type="match status" value="1"/>
</dbReference>
<evidence type="ECO:0000256" key="4">
    <source>
        <dbReference type="ARBA" id="ARBA00004496"/>
    </source>
</evidence>
<evidence type="ECO:0000259" key="19">
    <source>
        <dbReference type="Pfam" id="PF01761"/>
    </source>
</evidence>
<feature type="domain" description="3-dehydroquinate synthase N-terminal" evidence="19">
    <location>
        <begin position="64"/>
        <end position="176"/>
    </location>
</feature>
<evidence type="ECO:0000256" key="5">
    <source>
        <dbReference type="ARBA" id="ARBA00004661"/>
    </source>
</evidence>
<dbReference type="UniPathway" id="UPA00053">
    <property type="reaction ID" value="UER00085"/>
</dbReference>
<dbReference type="Proteomes" id="UP000196027">
    <property type="component" value="Chromosome"/>
</dbReference>
<feature type="binding site" evidence="18">
    <location>
        <begin position="166"/>
        <end position="169"/>
    </location>
    <ligand>
        <name>NAD(+)</name>
        <dbReference type="ChEBI" id="CHEBI:57540"/>
    </ligand>
</feature>
<dbReference type="NCBIfam" id="TIGR01357">
    <property type="entry name" value="aroB"/>
    <property type="match status" value="1"/>
</dbReference>
<keyword evidence="17 18" id="KW-0170">Cobalt</keyword>
<gene>
    <name evidence="18" type="primary">aroB</name>
    <name evidence="21" type="ORF">OLMES_0791</name>
</gene>
<dbReference type="InterPro" id="IPR030963">
    <property type="entry name" value="DHQ_synth_fam"/>
</dbReference>
<dbReference type="InterPro" id="IPR016037">
    <property type="entry name" value="DHQ_synth_AroB"/>
</dbReference>
<comment type="cofactor">
    <cofactor evidence="2 18">
        <name>NAD(+)</name>
        <dbReference type="ChEBI" id="CHEBI:57540"/>
    </cofactor>
</comment>
<comment type="similarity">
    <text evidence="6 18">Belongs to the sugar phosphate cyclases superfamily. Dehydroquinate synthase family.</text>
</comment>
<comment type="pathway">
    <text evidence="5 18">Metabolic intermediate biosynthesis; chorismate biosynthesis; chorismate from D-erythrose 4-phosphate and phosphoenolpyruvate: step 2/7.</text>
</comment>
<keyword evidence="22" id="KW-1185">Reference proteome</keyword>
<dbReference type="CDD" id="cd08195">
    <property type="entry name" value="DHQS"/>
    <property type="match status" value="1"/>
</dbReference>
<keyword evidence="14 18" id="KW-0520">NAD</keyword>
<organism evidence="21 22">
    <name type="scientific">Oleiphilus messinensis</name>
    <dbReference type="NCBI Taxonomy" id="141451"/>
    <lineage>
        <taxon>Bacteria</taxon>
        <taxon>Pseudomonadati</taxon>
        <taxon>Pseudomonadota</taxon>
        <taxon>Gammaproteobacteria</taxon>
        <taxon>Oceanospirillales</taxon>
        <taxon>Oleiphilaceae</taxon>
        <taxon>Oleiphilus</taxon>
    </lineage>
</organism>
<dbReference type="PANTHER" id="PTHR43622:SF7">
    <property type="entry name" value="3-DEHYDROQUINATE SYNTHASE, CHLOROPLASTIC"/>
    <property type="match status" value="1"/>
</dbReference>
<evidence type="ECO:0000256" key="3">
    <source>
        <dbReference type="ARBA" id="ARBA00003485"/>
    </source>
</evidence>
<feature type="binding site" evidence="18">
    <location>
        <begin position="102"/>
        <end position="106"/>
    </location>
    <ligand>
        <name>NAD(+)</name>
        <dbReference type="ChEBI" id="CHEBI:57540"/>
    </ligand>
</feature>
<evidence type="ECO:0000256" key="14">
    <source>
        <dbReference type="ARBA" id="ARBA00023027"/>
    </source>
</evidence>
<evidence type="ECO:0000313" key="22">
    <source>
        <dbReference type="Proteomes" id="UP000196027"/>
    </source>
</evidence>
<evidence type="ECO:0000259" key="20">
    <source>
        <dbReference type="Pfam" id="PF24621"/>
    </source>
</evidence>
<feature type="binding site" evidence="18">
    <location>
        <begin position="126"/>
        <end position="127"/>
    </location>
    <ligand>
        <name>NAD(+)</name>
        <dbReference type="ChEBI" id="CHEBI:57540"/>
    </ligand>
</feature>
<dbReference type="GO" id="GO:0046872">
    <property type="term" value="F:metal ion binding"/>
    <property type="evidence" value="ECO:0007669"/>
    <property type="project" value="UniProtKB-KW"/>
</dbReference>
<feature type="binding site" evidence="18">
    <location>
        <position position="261"/>
    </location>
    <ligand>
        <name>Zn(2+)</name>
        <dbReference type="ChEBI" id="CHEBI:29105"/>
    </ligand>
</feature>
<evidence type="ECO:0000256" key="1">
    <source>
        <dbReference type="ARBA" id="ARBA00001393"/>
    </source>
</evidence>
<dbReference type="RefSeq" id="WP_087460044.1">
    <property type="nucleotide sequence ID" value="NZ_CP021425.1"/>
</dbReference>
<dbReference type="FunFam" id="1.20.1090.10:FF:000002">
    <property type="entry name" value="3-dehydroquinate synthase"/>
    <property type="match status" value="1"/>
</dbReference>
<dbReference type="GO" id="GO:0000166">
    <property type="term" value="F:nucleotide binding"/>
    <property type="evidence" value="ECO:0007669"/>
    <property type="project" value="UniProtKB-KW"/>
</dbReference>
<keyword evidence="11 18" id="KW-0479">Metal-binding</keyword>
<reference evidence="21 22" key="1">
    <citation type="submission" date="2017-05" db="EMBL/GenBank/DDBJ databases">
        <title>Genomic insights into alkan degradation activity of Oleiphilus messinensis.</title>
        <authorList>
            <person name="Kozyavkin S.A."/>
            <person name="Slesarev A.I."/>
            <person name="Golyshin P.N."/>
            <person name="Korzhenkov A."/>
            <person name="Golyshina O.N."/>
            <person name="Toshchakov S.V."/>
        </authorList>
    </citation>
    <scope>NUCLEOTIDE SEQUENCE [LARGE SCALE GENOMIC DNA]</scope>
    <source>
        <strain evidence="21 22">ME102</strain>
    </source>
</reference>
<evidence type="ECO:0000256" key="7">
    <source>
        <dbReference type="ARBA" id="ARBA00013031"/>
    </source>
</evidence>
<sequence length="360" mass="38811">MRTLQVDLGDRSYPIHIGSGILHDAKLFTPHIQGEVMIVTNETVAPLYLEPLKATLAGLRVNQVILPDGEAYKNLDTINEIFSQLLTCRHSRRTTLVALGGGVIGDMTGFAAACYQRGVDFIQVPTTLLSQVDSSVGGKTGVNHPAGKNMIGAFHQPNVVVIDTDTLKTLPERELSAGIAEVIKYGLIRDTAFLSWLDGNVEDLLKLDESAISYAIEKSCQCKAEIVGLDEKEAGIRAILNLGHTFGHAIESHCGYGNWLHGEAVGAGMIMAAAMSRRLGWLDQAQFDMVKSLILRAKLPGSGPAGMSVESYRLKMAVDKKNIDGLIRLVLLKGLGEADMVSDYPPTALDQTLIECTPSS</sequence>
<proteinExistence type="inferred from homology"/>
<evidence type="ECO:0000256" key="8">
    <source>
        <dbReference type="ARBA" id="ARBA00017684"/>
    </source>
</evidence>
<evidence type="ECO:0000256" key="9">
    <source>
        <dbReference type="ARBA" id="ARBA00022490"/>
    </source>
</evidence>
<dbReference type="GO" id="GO:0009073">
    <property type="term" value="P:aromatic amino acid family biosynthetic process"/>
    <property type="evidence" value="ECO:0007669"/>
    <property type="project" value="UniProtKB-KW"/>
</dbReference>
<evidence type="ECO:0000313" key="21">
    <source>
        <dbReference type="EMBL" id="ARU54883.1"/>
    </source>
</evidence>
<evidence type="ECO:0000256" key="10">
    <source>
        <dbReference type="ARBA" id="ARBA00022605"/>
    </source>
</evidence>
<dbReference type="InterPro" id="IPR050071">
    <property type="entry name" value="Dehydroquinate_synthase"/>
</dbReference>
<protein>
    <recommendedName>
        <fullName evidence="8 18">3-dehydroquinate synthase</fullName>
        <shortName evidence="18">DHQS</shortName>
        <ecNumber evidence="7 18">4.2.3.4</ecNumber>
    </recommendedName>
</protein>
<dbReference type="EC" id="4.2.3.4" evidence="7 18"/>
<dbReference type="KEGG" id="ome:OLMES_0791"/>
<evidence type="ECO:0000256" key="2">
    <source>
        <dbReference type="ARBA" id="ARBA00001911"/>
    </source>
</evidence>
<dbReference type="EMBL" id="CP021425">
    <property type="protein sequence ID" value="ARU54883.1"/>
    <property type="molecule type" value="Genomic_DNA"/>
</dbReference>
<dbReference type="SUPFAM" id="SSF56796">
    <property type="entry name" value="Dehydroquinate synthase-like"/>
    <property type="match status" value="1"/>
</dbReference>
<dbReference type="Gene3D" id="1.20.1090.10">
    <property type="entry name" value="Dehydroquinate synthase-like - alpha domain"/>
    <property type="match status" value="1"/>
</dbReference>
<comment type="function">
    <text evidence="3 18">Catalyzes the conversion of 3-deoxy-D-arabino-heptulosonate 7-phosphate (DAHP) to dehydroquinate (DHQ).</text>
</comment>
<dbReference type="GO" id="GO:0005737">
    <property type="term" value="C:cytoplasm"/>
    <property type="evidence" value="ECO:0007669"/>
    <property type="project" value="UniProtKB-SubCell"/>
</dbReference>
<dbReference type="OrthoDB" id="9806583at2"/>
<keyword evidence="15 18" id="KW-0057">Aromatic amino acid biosynthesis</keyword>
<keyword evidence="16 18" id="KW-0456">Lyase</keyword>
<evidence type="ECO:0000256" key="13">
    <source>
        <dbReference type="ARBA" id="ARBA00022833"/>
    </source>
</evidence>
<dbReference type="InterPro" id="IPR056179">
    <property type="entry name" value="DHQS_C"/>
</dbReference>
<accession>A0A1Y0I656</accession>
<feature type="binding site" evidence="18">
    <location>
        <position position="244"/>
    </location>
    <ligand>
        <name>Zn(2+)</name>
        <dbReference type="ChEBI" id="CHEBI:29105"/>
    </ligand>
</feature>
<dbReference type="InterPro" id="IPR030960">
    <property type="entry name" value="DHQS/DOIS_N"/>
</dbReference>
<dbReference type="Pfam" id="PF24621">
    <property type="entry name" value="DHQS_C"/>
    <property type="match status" value="1"/>
</dbReference>
<dbReference type="FunFam" id="3.40.50.1970:FF:000001">
    <property type="entry name" value="3-dehydroquinate synthase"/>
    <property type="match status" value="1"/>
</dbReference>
<evidence type="ECO:0000256" key="18">
    <source>
        <dbReference type="HAMAP-Rule" id="MF_00110"/>
    </source>
</evidence>
<feature type="binding site" evidence="18">
    <location>
        <position position="181"/>
    </location>
    <ligand>
        <name>Zn(2+)</name>
        <dbReference type="ChEBI" id="CHEBI:29105"/>
    </ligand>
</feature>
<feature type="binding site" evidence="18">
    <location>
        <position position="148"/>
    </location>
    <ligand>
        <name>NAD(+)</name>
        <dbReference type="ChEBI" id="CHEBI:57540"/>
    </ligand>
</feature>
<keyword evidence="9 18" id="KW-0963">Cytoplasm</keyword>
<dbReference type="Pfam" id="PF01761">
    <property type="entry name" value="DHQ_synthase"/>
    <property type="match status" value="1"/>
</dbReference>
<keyword evidence="13 18" id="KW-0862">Zinc</keyword>
<comment type="catalytic activity">
    <reaction evidence="1 18">
        <text>7-phospho-2-dehydro-3-deoxy-D-arabino-heptonate = 3-dehydroquinate + phosphate</text>
        <dbReference type="Rhea" id="RHEA:21968"/>
        <dbReference type="ChEBI" id="CHEBI:32364"/>
        <dbReference type="ChEBI" id="CHEBI:43474"/>
        <dbReference type="ChEBI" id="CHEBI:58394"/>
        <dbReference type="EC" id="4.2.3.4"/>
    </reaction>
</comment>
<feature type="binding site" evidence="18">
    <location>
        <begin position="68"/>
        <end position="73"/>
    </location>
    <ligand>
        <name>NAD(+)</name>
        <dbReference type="ChEBI" id="CHEBI:57540"/>
    </ligand>
</feature>
<evidence type="ECO:0000256" key="16">
    <source>
        <dbReference type="ARBA" id="ARBA00023239"/>
    </source>
</evidence>
<evidence type="ECO:0000256" key="11">
    <source>
        <dbReference type="ARBA" id="ARBA00022723"/>
    </source>
</evidence>
<dbReference type="Gene3D" id="3.40.50.1970">
    <property type="match status" value="1"/>
</dbReference>
<name>A0A1Y0I656_9GAMM</name>
<comment type="subcellular location">
    <subcellularLocation>
        <location evidence="4 18">Cytoplasm</location>
    </subcellularLocation>
</comment>
<feature type="domain" description="3-dehydroquinate synthase C-terminal" evidence="20">
    <location>
        <begin position="178"/>
        <end position="322"/>
    </location>
</feature>
<feature type="binding site" evidence="18">
    <location>
        <position position="139"/>
    </location>
    <ligand>
        <name>NAD(+)</name>
        <dbReference type="ChEBI" id="CHEBI:57540"/>
    </ligand>
</feature>
<keyword evidence="10 18" id="KW-0028">Amino-acid biosynthesis</keyword>